<organism evidence="6">
    <name type="scientific">Lygus hesperus</name>
    <name type="common">Western plant bug</name>
    <dbReference type="NCBI Taxonomy" id="30085"/>
    <lineage>
        <taxon>Eukaryota</taxon>
        <taxon>Metazoa</taxon>
        <taxon>Ecdysozoa</taxon>
        <taxon>Arthropoda</taxon>
        <taxon>Hexapoda</taxon>
        <taxon>Insecta</taxon>
        <taxon>Pterygota</taxon>
        <taxon>Neoptera</taxon>
        <taxon>Paraneoptera</taxon>
        <taxon>Hemiptera</taxon>
        <taxon>Heteroptera</taxon>
        <taxon>Panheteroptera</taxon>
        <taxon>Cimicomorpha</taxon>
        <taxon>Miridae</taxon>
        <taxon>Mirini</taxon>
        <taxon>Lygus</taxon>
    </lineage>
</organism>
<dbReference type="PANTHER" id="PTHR16650">
    <property type="entry name" value="C21ORF13-RELATED"/>
    <property type="match status" value="1"/>
</dbReference>
<feature type="compositionally biased region" description="Basic and acidic residues" evidence="4">
    <location>
        <begin position="31"/>
        <end position="42"/>
    </location>
</feature>
<proteinExistence type="inferred from homology"/>
<evidence type="ECO:0000256" key="3">
    <source>
        <dbReference type="SAM" id="Coils"/>
    </source>
</evidence>
<evidence type="ECO:0000256" key="2">
    <source>
        <dbReference type="ARBA" id="ARBA00023054"/>
    </source>
</evidence>
<feature type="region of interest" description="Disordered" evidence="4">
    <location>
        <begin position="372"/>
        <end position="450"/>
    </location>
</feature>
<feature type="compositionally biased region" description="Acidic residues" evidence="4">
    <location>
        <begin position="480"/>
        <end position="493"/>
    </location>
</feature>
<evidence type="ECO:0000259" key="5">
    <source>
        <dbReference type="Pfam" id="PF15619"/>
    </source>
</evidence>
<dbReference type="InterPro" id="IPR026188">
    <property type="entry name" value="Lebercilin-like"/>
</dbReference>
<feature type="region of interest" description="Disordered" evidence="4">
    <location>
        <begin position="475"/>
        <end position="525"/>
    </location>
</feature>
<dbReference type="GO" id="GO:0042073">
    <property type="term" value="P:intraciliary transport"/>
    <property type="evidence" value="ECO:0007669"/>
    <property type="project" value="TreeGrafter"/>
</dbReference>
<name>A0A146L226_LYGHE</name>
<keyword evidence="2 3" id="KW-0175">Coiled coil</keyword>
<dbReference type="AlphaFoldDB" id="A0A146L226"/>
<feature type="region of interest" description="Disordered" evidence="4">
    <location>
        <begin position="309"/>
        <end position="359"/>
    </location>
</feature>
<dbReference type="InterPro" id="IPR028933">
    <property type="entry name" value="Lebercilin_dom"/>
</dbReference>
<feature type="compositionally biased region" description="Polar residues" evidence="4">
    <location>
        <begin position="380"/>
        <end position="400"/>
    </location>
</feature>
<accession>A0A146L226</accession>
<feature type="compositionally biased region" description="Basic and acidic residues" evidence="4">
    <location>
        <begin position="494"/>
        <end position="506"/>
    </location>
</feature>
<dbReference type="Pfam" id="PF15619">
    <property type="entry name" value="Lebercilin"/>
    <property type="match status" value="1"/>
</dbReference>
<gene>
    <name evidence="6" type="primary">Lca5_1</name>
    <name evidence="6" type="ORF">g.52507</name>
</gene>
<feature type="domain" description="Lebercilin" evidence="5">
    <location>
        <begin position="94"/>
        <end position="278"/>
    </location>
</feature>
<dbReference type="EMBL" id="GDHC01016191">
    <property type="protein sequence ID" value="JAQ02438.1"/>
    <property type="molecule type" value="Transcribed_RNA"/>
</dbReference>
<feature type="region of interest" description="Disordered" evidence="4">
    <location>
        <begin position="19"/>
        <end position="56"/>
    </location>
</feature>
<protein>
    <submittedName>
        <fullName evidence="6">Lebercilin</fullName>
    </submittedName>
</protein>
<evidence type="ECO:0000256" key="4">
    <source>
        <dbReference type="SAM" id="MobiDB-lite"/>
    </source>
</evidence>
<reference evidence="6" key="1">
    <citation type="journal article" date="2016" name="Gigascience">
        <title>De novo construction of an expanded transcriptome assembly for the western tarnished plant bug, Lygus hesperus.</title>
        <authorList>
            <person name="Tassone E.E."/>
            <person name="Geib S.M."/>
            <person name="Hall B."/>
            <person name="Fabrick J.A."/>
            <person name="Brent C.S."/>
            <person name="Hull J.J."/>
        </authorList>
    </citation>
    <scope>NUCLEOTIDE SEQUENCE</scope>
</reference>
<feature type="compositionally biased region" description="Polar residues" evidence="4">
    <location>
        <begin position="320"/>
        <end position="335"/>
    </location>
</feature>
<dbReference type="PANTHER" id="PTHR16650:SF6">
    <property type="entry name" value="GH21622P"/>
    <property type="match status" value="1"/>
</dbReference>
<feature type="coiled-coil region" evidence="3">
    <location>
        <begin position="105"/>
        <end position="245"/>
    </location>
</feature>
<dbReference type="GO" id="GO:0005930">
    <property type="term" value="C:axoneme"/>
    <property type="evidence" value="ECO:0007669"/>
    <property type="project" value="TreeGrafter"/>
</dbReference>
<evidence type="ECO:0000256" key="1">
    <source>
        <dbReference type="ARBA" id="ARBA00010229"/>
    </source>
</evidence>
<comment type="similarity">
    <text evidence="1">Belongs to the LCA5 family.</text>
</comment>
<evidence type="ECO:0000313" key="6">
    <source>
        <dbReference type="EMBL" id="JAQ02438.1"/>
    </source>
</evidence>
<feature type="compositionally biased region" description="Acidic residues" evidence="4">
    <location>
        <begin position="340"/>
        <end position="349"/>
    </location>
</feature>
<sequence length="677" mass="76740">MSAKVINSDPMLKIVLCEEDDADDMPGEAESSLKKQTDRSDVRSQSSRFAPVRKQNGARSANYVLTSNPYQKKGLSCGNCQSMQNAKNNVSPFTQKIMSAKLLRFKQMQNQISEMSLKINELLAENKILKTLQRRQDNALRKYEGSKEQLPQMIKSHNEEVRVINMKFKQLKIAHRELENKLKQRDSELMNLREQHSHLLELSRNKHLCEREQLTKKLASLEQYSKEQNEKIVTLMRKLELQEKNFKHQLQIEAQKHRDTQSQLLNARQINNSLRLKEVQQGKEKVLSPHKRGPDLNYDGFVHRSRASLPSPARAVVVETQRSAVSEMTTKSSFGNSNQEQEDEESDSAPEERSNIKVSVKKAVGGKIKLHRRQLKPPISASSLSMRRNSTVQSPPTTTDGADIKIGGVQSKIPGRVSVSLNPNDDEVPPKSAIGPSQNERSPGLSPRFSQEFIRTGISIPSDLTIGNAARMRAVVEPSSSEDSEASEDEMEDRPDQRESERRSDDESGDDYVSKTSTTATNARTRTEEDIDKIISKACDDMLASDLDHETLVNGMGNFSLTEELNQLKDLSWDELQKQIKPMREEMTRKIEKTMPLEKTDYTLDSHEKNHLLKALNMIDEESKPEIDKFINGDDFSPSVEPGRVRQMFAQNRKKVDLMKSLFGTDVDPISVTDGIN</sequence>